<comment type="subcellular location">
    <subcellularLocation>
        <location evidence="2">Plastid</location>
        <location evidence="2">Chloroplast</location>
    </subcellularLocation>
</comment>
<reference evidence="20" key="2">
    <citation type="journal article" date="2024" name="Plant">
        <title>Genomic evolution and insights into agronomic trait innovations of Sesamum species.</title>
        <authorList>
            <person name="Miao H."/>
            <person name="Wang L."/>
            <person name="Qu L."/>
            <person name="Liu H."/>
            <person name="Sun Y."/>
            <person name="Le M."/>
            <person name="Wang Q."/>
            <person name="Wei S."/>
            <person name="Zheng Y."/>
            <person name="Lin W."/>
            <person name="Duan Y."/>
            <person name="Cao H."/>
            <person name="Xiong S."/>
            <person name="Wang X."/>
            <person name="Wei L."/>
            <person name="Li C."/>
            <person name="Ma Q."/>
            <person name="Ju M."/>
            <person name="Zhao R."/>
            <person name="Li G."/>
            <person name="Mu C."/>
            <person name="Tian Q."/>
            <person name="Mei H."/>
            <person name="Zhang T."/>
            <person name="Gao T."/>
            <person name="Zhang H."/>
        </authorList>
    </citation>
    <scope>NUCLEOTIDE SEQUENCE</scope>
    <source>
        <strain evidence="20">KEN8</strain>
    </source>
</reference>
<comment type="subunit">
    <text evidence="4">Homodimer.</text>
</comment>
<dbReference type="GO" id="GO:0050521">
    <property type="term" value="F:alpha-glucan, water dikinase activity"/>
    <property type="evidence" value="ECO:0007669"/>
    <property type="project" value="UniProtKB-EC"/>
</dbReference>
<feature type="non-terminal residue" evidence="20">
    <location>
        <position position="1"/>
    </location>
</feature>
<comment type="similarity">
    <text evidence="3">Belongs to the PEP-utilizing enzyme family.</text>
</comment>
<dbReference type="InterPro" id="IPR002192">
    <property type="entry name" value="PPDK_AMP/ATP-bd"/>
</dbReference>
<keyword evidence="16" id="KW-0812">Transmembrane</keyword>
<keyword evidence="13" id="KW-0809">Transit peptide</keyword>
<keyword evidence="14" id="KW-0119">Carbohydrate metabolism</keyword>
<feature type="domain" description="Alpha-glucan water dikinase-like N-terminal Ig-like" evidence="18">
    <location>
        <begin position="91"/>
        <end position="198"/>
    </location>
</feature>
<dbReference type="FunFam" id="3.30.1490.20:FF:000033">
    <property type="entry name" value="alpha-glucan water dikinase, chloroplastic isoform X2"/>
    <property type="match status" value="1"/>
</dbReference>
<dbReference type="GO" id="GO:0005524">
    <property type="term" value="F:ATP binding"/>
    <property type="evidence" value="ECO:0007669"/>
    <property type="project" value="UniProtKB-KW"/>
</dbReference>
<evidence type="ECO:0000259" key="18">
    <source>
        <dbReference type="Pfam" id="PF23166"/>
    </source>
</evidence>
<accession>A0AAW2PRX7</accession>
<comment type="caution">
    <text evidence="20">The sequence shown here is derived from an EMBL/GenBank/DDBJ whole genome shotgun (WGS) entry which is preliminary data.</text>
</comment>
<name>A0AAW2PRX7_9LAMI</name>
<keyword evidence="16" id="KW-1133">Transmembrane helix</keyword>
<evidence type="ECO:0000256" key="10">
    <source>
        <dbReference type="ARBA" id="ARBA00022777"/>
    </source>
</evidence>
<keyword evidence="5" id="KW-0150">Chloroplast</keyword>
<dbReference type="PANTHER" id="PTHR46999:SF1">
    <property type="entry name" value="ALPHA-GLUCAN WATER DIKINASE 1, CHLOROPLASTIC"/>
    <property type="match status" value="1"/>
</dbReference>
<keyword evidence="8" id="KW-0479">Metal-binding</keyword>
<dbReference type="InterPro" id="IPR056301">
    <property type="entry name" value="GWD-like_N_Ig"/>
</dbReference>
<evidence type="ECO:0000256" key="11">
    <source>
        <dbReference type="ARBA" id="ARBA00022840"/>
    </source>
</evidence>
<dbReference type="Gene3D" id="3.30.470.20">
    <property type="entry name" value="ATP-grasp fold, B domain"/>
    <property type="match status" value="1"/>
</dbReference>
<feature type="domain" description="DUF7067" evidence="19">
    <location>
        <begin position="212"/>
        <end position="266"/>
    </location>
</feature>
<evidence type="ECO:0000256" key="7">
    <source>
        <dbReference type="ARBA" id="ARBA00022679"/>
    </source>
</evidence>
<evidence type="ECO:0000256" key="1">
    <source>
        <dbReference type="ARBA" id="ARBA00001946"/>
    </source>
</evidence>
<dbReference type="EC" id="2.7.9.4" evidence="15"/>
<evidence type="ECO:0000256" key="5">
    <source>
        <dbReference type="ARBA" id="ARBA00022528"/>
    </source>
</evidence>
<dbReference type="Pfam" id="PF23229">
    <property type="entry name" value="DUF7067"/>
    <property type="match status" value="2"/>
</dbReference>
<keyword evidence="9" id="KW-0547">Nucleotide-binding</keyword>
<evidence type="ECO:0000256" key="16">
    <source>
        <dbReference type="SAM" id="Phobius"/>
    </source>
</evidence>
<dbReference type="Pfam" id="PF23166">
    <property type="entry name" value="Ig_N_CWD1"/>
    <property type="match status" value="2"/>
</dbReference>
<dbReference type="AlphaFoldDB" id="A0AAW2PRX7"/>
<protein>
    <recommendedName>
        <fullName evidence="15">alpha-glucan, water dikinase</fullName>
        <ecNumber evidence="15">2.7.9.4</ecNumber>
    </recommendedName>
</protein>
<comment type="cofactor">
    <cofactor evidence="1">
        <name>Mg(2+)</name>
        <dbReference type="ChEBI" id="CHEBI:18420"/>
    </cofactor>
</comment>
<feature type="domain" description="DUF7067" evidence="19">
    <location>
        <begin position="287"/>
        <end position="342"/>
    </location>
</feature>
<evidence type="ECO:0000256" key="2">
    <source>
        <dbReference type="ARBA" id="ARBA00004229"/>
    </source>
</evidence>
<dbReference type="PANTHER" id="PTHR46999">
    <property type="entry name" value="ALPHA-GLUCAN WATER DIKINASE 1, CHLOROPLASTIC-RELATED"/>
    <property type="match status" value="1"/>
</dbReference>
<evidence type="ECO:0000313" key="20">
    <source>
        <dbReference type="EMBL" id="KAL0357895.1"/>
    </source>
</evidence>
<evidence type="ECO:0000256" key="4">
    <source>
        <dbReference type="ARBA" id="ARBA00011738"/>
    </source>
</evidence>
<feature type="domain" description="Alpha-glucan water dikinase-like N-terminal Ig-like" evidence="18">
    <location>
        <begin position="412"/>
        <end position="488"/>
    </location>
</feature>
<evidence type="ECO:0000256" key="12">
    <source>
        <dbReference type="ARBA" id="ARBA00022842"/>
    </source>
</evidence>
<organism evidence="20">
    <name type="scientific">Sesamum calycinum</name>
    <dbReference type="NCBI Taxonomy" id="2727403"/>
    <lineage>
        <taxon>Eukaryota</taxon>
        <taxon>Viridiplantae</taxon>
        <taxon>Streptophyta</taxon>
        <taxon>Embryophyta</taxon>
        <taxon>Tracheophyta</taxon>
        <taxon>Spermatophyta</taxon>
        <taxon>Magnoliopsida</taxon>
        <taxon>eudicotyledons</taxon>
        <taxon>Gunneridae</taxon>
        <taxon>Pentapetalae</taxon>
        <taxon>asterids</taxon>
        <taxon>lamiids</taxon>
        <taxon>Lamiales</taxon>
        <taxon>Pedaliaceae</taxon>
        <taxon>Sesamum</taxon>
    </lineage>
</organism>
<dbReference type="Pfam" id="PF01326">
    <property type="entry name" value="PPDK_N"/>
    <property type="match status" value="1"/>
</dbReference>
<dbReference type="EMBL" id="JACGWM010000008">
    <property type="protein sequence ID" value="KAL0357895.1"/>
    <property type="molecule type" value="Genomic_DNA"/>
</dbReference>
<gene>
    <name evidence="20" type="ORF">Scaly_1475200</name>
</gene>
<dbReference type="InterPro" id="IPR013815">
    <property type="entry name" value="ATP_grasp_subdomain_1"/>
</dbReference>
<dbReference type="SUPFAM" id="SSF56059">
    <property type="entry name" value="Glutathione synthetase ATP-binding domain-like"/>
    <property type="match status" value="1"/>
</dbReference>
<proteinExistence type="inferred from homology"/>
<evidence type="ECO:0000259" key="17">
    <source>
        <dbReference type="Pfam" id="PF01326"/>
    </source>
</evidence>
<evidence type="ECO:0000256" key="15">
    <source>
        <dbReference type="ARBA" id="ARBA00066331"/>
    </source>
</evidence>
<dbReference type="Gene3D" id="3.30.1490.20">
    <property type="entry name" value="ATP-grasp fold, A domain"/>
    <property type="match status" value="1"/>
</dbReference>
<keyword evidence="16" id="KW-0472">Membrane</keyword>
<keyword evidence="11" id="KW-0067">ATP-binding</keyword>
<dbReference type="GO" id="GO:0046872">
    <property type="term" value="F:metal ion binding"/>
    <property type="evidence" value="ECO:0007669"/>
    <property type="project" value="UniProtKB-KW"/>
</dbReference>
<evidence type="ECO:0000256" key="8">
    <source>
        <dbReference type="ARBA" id="ARBA00022723"/>
    </source>
</evidence>
<evidence type="ECO:0000256" key="13">
    <source>
        <dbReference type="ARBA" id="ARBA00022946"/>
    </source>
</evidence>
<evidence type="ECO:0000256" key="9">
    <source>
        <dbReference type="ARBA" id="ARBA00022741"/>
    </source>
</evidence>
<keyword evidence="7" id="KW-0808">Transferase</keyword>
<feature type="domain" description="Pyruvate phosphate dikinase AMP/ATP-binding" evidence="17">
    <location>
        <begin position="518"/>
        <end position="720"/>
    </location>
</feature>
<reference evidence="20" key="1">
    <citation type="submission" date="2020-06" db="EMBL/GenBank/DDBJ databases">
        <authorList>
            <person name="Li T."/>
            <person name="Hu X."/>
            <person name="Zhang T."/>
            <person name="Song X."/>
            <person name="Zhang H."/>
            <person name="Dai N."/>
            <person name="Sheng W."/>
            <person name="Hou X."/>
            <person name="Wei L."/>
        </authorList>
    </citation>
    <scope>NUCLEOTIDE SEQUENCE</scope>
    <source>
        <strain evidence="20">KEN8</strain>
        <tissue evidence="20">Leaf</tissue>
    </source>
</reference>
<evidence type="ECO:0000256" key="6">
    <source>
        <dbReference type="ARBA" id="ARBA00022640"/>
    </source>
</evidence>
<dbReference type="InterPro" id="IPR055495">
    <property type="entry name" value="CWD_DUF7067"/>
</dbReference>
<keyword evidence="10" id="KW-0418">Kinase</keyword>
<keyword evidence="6" id="KW-0934">Plastid</keyword>
<evidence type="ECO:0000256" key="3">
    <source>
        <dbReference type="ARBA" id="ARBA00007837"/>
    </source>
</evidence>
<sequence>LTIQKNKLQMGKQRAVSRSTRAVLAAHPSSVVLVGYLFNVIILVDGSIKMVAELTAKLRITVRNIGFRAAIASLVSFGSFAALYGEAVEISIKLCIQNNPGSAAVVNIQVTSSSDRLLLHWGAIKSQKGQWVLPHHRPVGTMVYKNKALRSPFVKSGSHAVLTIEIDDPAIQALEFLIFDEARNTWYKYNGGNFYVELPKTESKTSNVSVPEDLVQIQAYLRWERQGKQIYTPEKEKEEYEAARMELLEEIARGTSIKDLRTKLTSKPDASERMEHHVSETKSNIPDDLVQIQAYVRWEKAGKPNYSREQQLKEFEEARKELQVELEKGVSVDEIRKKITKGEIQTKVSKQLAKKSYFTAERIRRRERDVMSLLTKFASVPIEEKISSEPEVLSAIQQLSRVKEDQYGPTMSKKIYKLADKELLVLVAKSSGKTKVYLATDLPEPVVLHWALSRSPGEWAVPPSNVLPPDSVSLDKAAETQFSTSSLDNPPCKVKELKEKMKNSGMPWPGDEGAQRWEQAWTAIKKVWASKWNERAYFSTRKVKLEHDYLCMAVLVQEIINADYAFVIHTTNPSSGDSSEIYAEVVKGLGETLVGAYPGRALSFISKKNDLNSPQVLGYPSKPIGLFIRRSIIFRSDSNGEDLEGYAGAGLYDSVPMDEEEQVVLDYSSDALIIDGNFRRSILSSIARAGSAIEDLYGSAQDIEGVVKDGKIYVVQTRPQM</sequence>
<dbReference type="GO" id="GO:0009507">
    <property type="term" value="C:chloroplast"/>
    <property type="evidence" value="ECO:0007669"/>
    <property type="project" value="UniProtKB-SubCell"/>
</dbReference>
<evidence type="ECO:0000259" key="19">
    <source>
        <dbReference type="Pfam" id="PF23229"/>
    </source>
</evidence>
<feature type="transmembrane region" description="Helical" evidence="16">
    <location>
        <begin position="22"/>
        <end position="44"/>
    </location>
</feature>
<keyword evidence="12" id="KW-0460">Magnesium</keyword>
<evidence type="ECO:0000256" key="14">
    <source>
        <dbReference type="ARBA" id="ARBA00023277"/>
    </source>
</evidence>